<feature type="region of interest" description="Disordered" evidence="1">
    <location>
        <begin position="56"/>
        <end position="83"/>
    </location>
</feature>
<dbReference type="PROSITE" id="PS51257">
    <property type="entry name" value="PROKAR_LIPOPROTEIN"/>
    <property type="match status" value="1"/>
</dbReference>
<evidence type="ECO:0000256" key="1">
    <source>
        <dbReference type="SAM" id="MobiDB-lite"/>
    </source>
</evidence>
<reference evidence="3" key="1">
    <citation type="submission" date="2020-01" db="EMBL/GenBank/DDBJ databases">
        <authorList>
            <person name="Meier V. D."/>
            <person name="Meier V D."/>
        </authorList>
    </citation>
    <scope>NUCLEOTIDE SEQUENCE</scope>
    <source>
        <strain evidence="3">HLG_WM_MAG_05</strain>
    </source>
</reference>
<dbReference type="AlphaFoldDB" id="A0A6S6TJT4"/>
<sequence>MKNIHVSFLATLLLSIGLLQGCTPKTAGTDSAYLNTNRGADGAQITRAEAEQYRRQQALSADEVRLENMKRRQTTDSIQEGSSAVRNATGAIQSVRGLFGF</sequence>
<name>A0A6S6TJT4_9BACT</name>
<evidence type="ECO:0000256" key="2">
    <source>
        <dbReference type="SAM" id="SignalP"/>
    </source>
</evidence>
<dbReference type="NCBIfam" id="NF046038">
    <property type="entry name" value="NGK_0946_fam"/>
    <property type="match status" value="1"/>
</dbReference>
<accession>A0A6S6TJT4</accession>
<evidence type="ECO:0008006" key="4">
    <source>
        <dbReference type="Google" id="ProtNLM"/>
    </source>
</evidence>
<feature type="chain" id="PRO_5028265017" description="Lipoprotein" evidence="2">
    <location>
        <begin position="22"/>
        <end position="101"/>
    </location>
</feature>
<keyword evidence="2" id="KW-0732">Signal</keyword>
<dbReference type="EMBL" id="CACVAU010000050">
    <property type="protein sequence ID" value="CAA6816698.1"/>
    <property type="molecule type" value="Genomic_DNA"/>
</dbReference>
<protein>
    <recommendedName>
        <fullName evidence="4">Lipoprotein</fullName>
    </recommendedName>
</protein>
<organism evidence="3">
    <name type="scientific">uncultured Sulfurovum sp</name>
    <dbReference type="NCBI Taxonomy" id="269237"/>
    <lineage>
        <taxon>Bacteria</taxon>
        <taxon>Pseudomonadati</taxon>
        <taxon>Campylobacterota</taxon>
        <taxon>Epsilonproteobacteria</taxon>
        <taxon>Campylobacterales</taxon>
        <taxon>Sulfurovaceae</taxon>
        <taxon>Sulfurovum</taxon>
        <taxon>environmental samples</taxon>
    </lineage>
</organism>
<proteinExistence type="predicted"/>
<gene>
    <name evidence="3" type="ORF">HELGO_WM4691</name>
</gene>
<feature type="signal peptide" evidence="2">
    <location>
        <begin position="1"/>
        <end position="21"/>
    </location>
</feature>
<feature type="compositionally biased region" description="Basic and acidic residues" evidence="1">
    <location>
        <begin position="62"/>
        <end position="74"/>
    </location>
</feature>
<evidence type="ECO:0000313" key="3">
    <source>
        <dbReference type="EMBL" id="CAA6816698.1"/>
    </source>
</evidence>